<sequence>MINTDLDTTLQGTEGETMTLKPTVSGTSKSDIVREKVPVSLSNCANSLPRNGNESQPTYPSNSENTNESEHRVASRSVNLPWSNAGTFLSSAAAIAIVVLVLAIFFFPYPQSCDMSKSENRDFNLYYGIKDAKNHFATATADDCSAQIIFTPALPQSILNADKSPSSFMILAEYGTGKTLLRCEYFKTLNSDHYLKILLLNKQISEYLERFITSRKLQDCGSRNCSTDWSDDEFAHLILSVLVTEFMDNYAQKQMKFLDIPIEEKINLVTIICYYYNRDNINQLEDFVNRLFAKSRESLYKASEAQVQIQERHIFQENPLLTHLKTDLNEFSILNKNIDKLHLLLAIIQGEGFQRQSMQKTMFGHVLRDLTDFSSFIKKHMKKITVFIIDGIDENQFLSQNNEVNKISLESFCRSSVSKKILSLTMANYFYLSIFYPKIDGINIRDAIVRPDKFPTYTLTWNSKSLMNYADYVLQELNKNASSTRCKSFTDFKTLVNYEKKEIAGIIDQIKTPRAIHLFLMELITQMSHDANNNIEYPFTATDENVRNAFEKSSGHYYKYDKAKG</sequence>
<dbReference type="EMBL" id="CAJNOQ010004262">
    <property type="protein sequence ID" value="CAF1051716.1"/>
    <property type="molecule type" value="Genomic_DNA"/>
</dbReference>
<keyword evidence="2" id="KW-0812">Transmembrane</keyword>
<dbReference type="Proteomes" id="UP000681722">
    <property type="component" value="Unassembled WGS sequence"/>
</dbReference>
<dbReference type="EMBL" id="CAJOBC010004262">
    <property type="protein sequence ID" value="CAF3821184.1"/>
    <property type="molecule type" value="Genomic_DNA"/>
</dbReference>
<organism evidence="3 5">
    <name type="scientific">Didymodactylos carnosus</name>
    <dbReference type="NCBI Taxonomy" id="1234261"/>
    <lineage>
        <taxon>Eukaryota</taxon>
        <taxon>Metazoa</taxon>
        <taxon>Spiralia</taxon>
        <taxon>Gnathifera</taxon>
        <taxon>Rotifera</taxon>
        <taxon>Eurotatoria</taxon>
        <taxon>Bdelloidea</taxon>
        <taxon>Philodinida</taxon>
        <taxon>Philodinidae</taxon>
        <taxon>Didymodactylos</taxon>
    </lineage>
</organism>
<name>A0A814KJL4_9BILA</name>
<dbReference type="AlphaFoldDB" id="A0A814KJL4"/>
<feature type="region of interest" description="Disordered" evidence="1">
    <location>
        <begin position="1"/>
        <end position="72"/>
    </location>
</feature>
<keyword evidence="2" id="KW-0472">Membrane</keyword>
<reference evidence="3" key="1">
    <citation type="submission" date="2021-02" db="EMBL/GenBank/DDBJ databases">
        <authorList>
            <person name="Nowell W R."/>
        </authorList>
    </citation>
    <scope>NUCLEOTIDE SEQUENCE</scope>
</reference>
<comment type="caution">
    <text evidence="3">The sequence shown here is derived from an EMBL/GenBank/DDBJ whole genome shotgun (WGS) entry which is preliminary data.</text>
</comment>
<dbReference type="OrthoDB" id="10044735at2759"/>
<protein>
    <submittedName>
        <fullName evidence="3">Uncharacterized protein</fullName>
    </submittedName>
</protein>
<feature type="compositionally biased region" description="Polar residues" evidence="1">
    <location>
        <begin position="1"/>
        <end position="30"/>
    </location>
</feature>
<feature type="compositionally biased region" description="Polar residues" evidence="1">
    <location>
        <begin position="40"/>
        <end position="66"/>
    </location>
</feature>
<gene>
    <name evidence="3" type="ORF">GPM918_LOCUS16318</name>
    <name evidence="4" type="ORF">SRO942_LOCUS16318</name>
</gene>
<evidence type="ECO:0000313" key="4">
    <source>
        <dbReference type="EMBL" id="CAF3821184.1"/>
    </source>
</evidence>
<dbReference type="Proteomes" id="UP000663829">
    <property type="component" value="Unassembled WGS sequence"/>
</dbReference>
<proteinExistence type="predicted"/>
<keyword evidence="5" id="KW-1185">Reference proteome</keyword>
<evidence type="ECO:0000313" key="3">
    <source>
        <dbReference type="EMBL" id="CAF1051716.1"/>
    </source>
</evidence>
<keyword evidence="2" id="KW-1133">Transmembrane helix</keyword>
<accession>A0A814KJL4</accession>
<evidence type="ECO:0000256" key="1">
    <source>
        <dbReference type="SAM" id="MobiDB-lite"/>
    </source>
</evidence>
<evidence type="ECO:0000256" key="2">
    <source>
        <dbReference type="SAM" id="Phobius"/>
    </source>
</evidence>
<feature type="transmembrane region" description="Helical" evidence="2">
    <location>
        <begin position="85"/>
        <end position="109"/>
    </location>
</feature>
<evidence type="ECO:0000313" key="5">
    <source>
        <dbReference type="Proteomes" id="UP000663829"/>
    </source>
</evidence>